<reference evidence="1 2" key="1">
    <citation type="submission" date="2018-06" db="EMBL/GenBank/DDBJ databases">
        <title>A transcriptomic atlas of mushroom development highlights an independent origin of complex multicellularity.</title>
        <authorList>
            <consortium name="DOE Joint Genome Institute"/>
            <person name="Krizsan K."/>
            <person name="Almasi E."/>
            <person name="Merenyi Z."/>
            <person name="Sahu N."/>
            <person name="Viragh M."/>
            <person name="Koszo T."/>
            <person name="Mondo S."/>
            <person name="Kiss B."/>
            <person name="Balint B."/>
            <person name="Kues U."/>
            <person name="Barry K."/>
            <person name="Hegedus J.C."/>
            <person name="Henrissat B."/>
            <person name="Johnson J."/>
            <person name="Lipzen A."/>
            <person name="Ohm R."/>
            <person name="Nagy I."/>
            <person name="Pangilinan J."/>
            <person name="Yan J."/>
            <person name="Xiong Y."/>
            <person name="Grigoriev I.V."/>
            <person name="Hibbett D.S."/>
            <person name="Nagy L.G."/>
        </authorList>
    </citation>
    <scope>NUCLEOTIDE SEQUENCE [LARGE SCALE GENOMIC DNA]</scope>
    <source>
        <strain evidence="1 2">SZMC22713</strain>
    </source>
</reference>
<organism evidence="1 2">
    <name type="scientific">Rickenella mellea</name>
    <dbReference type="NCBI Taxonomy" id="50990"/>
    <lineage>
        <taxon>Eukaryota</taxon>
        <taxon>Fungi</taxon>
        <taxon>Dikarya</taxon>
        <taxon>Basidiomycota</taxon>
        <taxon>Agaricomycotina</taxon>
        <taxon>Agaricomycetes</taxon>
        <taxon>Hymenochaetales</taxon>
        <taxon>Rickenellaceae</taxon>
        <taxon>Rickenella</taxon>
    </lineage>
</organism>
<dbReference type="OrthoDB" id="2443686at2759"/>
<evidence type="ECO:0000313" key="2">
    <source>
        <dbReference type="Proteomes" id="UP000294933"/>
    </source>
</evidence>
<dbReference type="EMBL" id="ML170199">
    <property type="protein sequence ID" value="TDL19207.1"/>
    <property type="molecule type" value="Genomic_DNA"/>
</dbReference>
<keyword evidence="2" id="KW-1185">Reference proteome</keyword>
<accession>A0A4Y7PUW4</accession>
<feature type="non-terminal residue" evidence="1">
    <location>
        <position position="1"/>
    </location>
</feature>
<protein>
    <submittedName>
        <fullName evidence="1">Uncharacterized protein</fullName>
    </submittedName>
</protein>
<evidence type="ECO:0000313" key="1">
    <source>
        <dbReference type="EMBL" id="TDL19207.1"/>
    </source>
</evidence>
<dbReference type="Proteomes" id="UP000294933">
    <property type="component" value="Unassembled WGS sequence"/>
</dbReference>
<gene>
    <name evidence="1" type="ORF">BD410DRAFT_727504</name>
</gene>
<dbReference type="AlphaFoldDB" id="A0A4Y7PUW4"/>
<dbReference type="VEuPathDB" id="FungiDB:BD410DRAFT_727504"/>
<name>A0A4Y7PUW4_9AGAM</name>
<proteinExistence type="predicted"/>
<sequence>STQLVRRKCTDDGCNCVAKNPGLFCGDGHFGCKKGNVYQCNEDGFTSCDFGRRKSCVACGRLEC</sequence>